<dbReference type="Proteomes" id="UP000249341">
    <property type="component" value="Unassembled WGS sequence"/>
</dbReference>
<keyword evidence="1" id="KW-0175">Coiled coil</keyword>
<name>A0A327ZL18_9ACTN</name>
<comment type="caution">
    <text evidence="4">The sequence shown here is derived from an EMBL/GenBank/DDBJ whole genome shotgun (WGS) entry which is preliminary data.</text>
</comment>
<keyword evidence="3" id="KW-0472">Membrane</keyword>
<feature type="coiled-coil region" evidence="1">
    <location>
        <begin position="99"/>
        <end position="151"/>
    </location>
</feature>
<feature type="transmembrane region" description="Helical" evidence="3">
    <location>
        <begin position="15"/>
        <end position="39"/>
    </location>
</feature>
<evidence type="ECO:0000256" key="2">
    <source>
        <dbReference type="SAM" id="MobiDB-lite"/>
    </source>
</evidence>
<protein>
    <submittedName>
        <fullName evidence="4">Uncharacterized protein</fullName>
    </submittedName>
</protein>
<organism evidence="4 5">
    <name type="scientific">Actinoplanes lutulentus</name>
    <dbReference type="NCBI Taxonomy" id="1287878"/>
    <lineage>
        <taxon>Bacteria</taxon>
        <taxon>Bacillati</taxon>
        <taxon>Actinomycetota</taxon>
        <taxon>Actinomycetes</taxon>
        <taxon>Micromonosporales</taxon>
        <taxon>Micromonosporaceae</taxon>
        <taxon>Actinoplanes</taxon>
    </lineage>
</organism>
<dbReference type="RefSeq" id="WP_111646794.1">
    <property type="nucleotide sequence ID" value="NZ_JACHWI010000001.1"/>
</dbReference>
<dbReference type="EMBL" id="QLMJ01000001">
    <property type="protein sequence ID" value="RAK42971.1"/>
    <property type="molecule type" value="Genomic_DNA"/>
</dbReference>
<evidence type="ECO:0000313" key="4">
    <source>
        <dbReference type="EMBL" id="RAK42971.1"/>
    </source>
</evidence>
<feature type="region of interest" description="Disordered" evidence="2">
    <location>
        <begin position="277"/>
        <end position="298"/>
    </location>
</feature>
<accession>A0A327ZL18</accession>
<keyword evidence="3" id="KW-1133">Transmembrane helix</keyword>
<sequence>MIAYRVLLMKPKYPVLLIIAVIAGAAGVILGIIAISLAYQPSGPAESPSVTDWMQGIGNIAGVVVGIGAALAAGAVYWQGQQALAAAEEQRLADNHAAAEAARVAKERWEADREAAEKSFAATQRHMQAQIENARDAATTAEAQLSEDRRRWQSEQQETRLEYARSVIVTRVGPGMTGRGQLGEMLVVLHNFGAQPIRRVVVTVGLLQENVQLELKVPAVGPGQQYDFRENYRDSPISVSMGELPAWDVDVDSDIYSVSVTFIDAAGRRWERQNNEEPEWLNRPHTGSKYARPWSGQR</sequence>
<evidence type="ECO:0000256" key="3">
    <source>
        <dbReference type="SAM" id="Phobius"/>
    </source>
</evidence>
<keyword evidence="3" id="KW-0812">Transmembrane</keyword>
<proteinExistence type="predicted"/>
<gene>
    <name evidence="4" type="ORF">B0I29_101101</name>
</gene>
<evidence type="ECO:0000256" key="1">
    <source>
        <dbReference type="SAM" id="Coils"/>
    </source>
</evidence>
<feature type="transmembrane region" description="Helical" evidence="3">
    <location>
        <begin position="59"/>
        <end position="78"/>
    </location>
</feature>
<dbReference type="AlphaFoldDB" id="A0A327ZL18"/>
<evidence type="ECO:0000313" key="5">
    <source>
        <dbReference type="Proteomes" id="UP000249341"/>
    </source>
</evidence>
<keyword evidence="5" id="KW-1185">Reference proteome</keyword>
<reference evidence="4 5" key="1">
    <citation type="submission" date="2018-06" db="EMBL/GenBank/DDBJ databases">
        <title>Genomic Encyclopedia of Type Strains, Phase III (KMG-III): the genomes of soil and plant-associated and newly described type strains.</title>
        <authorList>
            <person name="Whitman W."/>
        </authorList>
    </citation>
    <scope>NUCLEOTIDE SEQUENCE [LARGE SCALE GENOMIC DNA]</scope>
    <source>
        <strain evidence="4 5">CGMCC 4.7090</strain>
    </source>
</reference>